<evidence type="ECO:0008006" key="2">
    <source>
        <dbReference type="Google" id="ProtNLM"/>
    </source>
</evidence>
<organism evidence="1">
    <name type="scientific">marine metagenome</name>
    <dbReference type="NCBI Taxonomy" id="408172"/>
    <lineage>
        <taxon>unclassified sequences</taxon>
        <taxon>metagenomes</taxon>
        <taxon>ecological metagenomes</taxon>
    </lineage>
</organism>
<dbReference type="Pfam" id="PF02391">
    <property type="entry name" value="MoaE"/>
    <property type="match status" value="1"/>
</dbReference>
<dbReference type="PANTHER" id="PTHR23404">
    <property type="entry name" value="MOLYBDOPTERIN SYNTHASE RELATED"/>
    <property type="match status" value="1"/>
</dbReference>
<accession>A0A381ZJV9</accession>
<dbReference type="SUPFAM" id="SSF54690">
    <property type="entry name" value="Molybdopterin synthase subunit MoaE"/>
    <property type="match status" value="1"/>
</dbReference>
<dbReference type="CDD" id="cd00756">
    <property type="entry name" value="MoaE"/>
    <property type="match status" value="1"/>
</dbReference>
<dbReference type="InterPro" id="IPR036563">
    <property type="entry name" value="MoaE_sf"/>
</dbReference>
<dbReference type="EMBL" id="UINC01021623">
    <property type="protein sequence ID" value="SVA89556.1"/>
    <property type="molecule type" value="Genomic_DNA"/>
</dbReference>
<reference evidence="1" key="1">
    <citation type="submission" date="2018-05" db="EMBL/GenBank/DDBJ databases">
        <authorList>
            <person name="Lanie J.A."/>
            <person name="Ng W.-L."/>
            <person name="Kazmierczak K.M."/>
            <person name="Andrzejewski T.M."/>
            <person name="Davidsen T.M."/>
            <person name="Wayne K.J."/>
            <person name="Tettelin H."/>
            <person name="Glass J.I."/>
            <person name="Rusch D."/>
            <person name="Podicherti R."/>
            <person name="Tsui H.-C.T."/>
            <person name="Winkler M.E."/>
        </authorList>
    </citation>
    <scope>NUCLEOTIDE SEQUENCE</scope>
</reference>
<gene>
    <name evidence="1" type="ORF">METZ01_LOCUS142410</name>
</gene>
<dbReference type="Gene3D" id="3.90.1170.40">
    <property type="entry name" value="Molybdopterin biosynthesis MoaE subunit"/>
    <property type="match status" value="1"/>
</dbReference>
<dbReference type="InterPro" id="IPR003448">
    <property type="entry name" value="Mopterin_biosynth_MoaE"/>
</dbReference>
<dbReference type="GO" id="GO:0006777">
    <property type="term" value="P:Mo-molybdopterin cofactor biosynthetic process"/>
    <property type="evidence" value="ECO:0007669"/>
    <property type="project" value="InterPro"/>
</dbReference>
<evidence type="ECO:0000313" key="1">
    <source>
        <dbReference type="EMBL" id="SVA89556.1"/>
    </source>
</evidence>
<name>A0A381ZJV9_9ZZZZ</name>
<protein>
    <recommendedName>
        <fullName evidence="2">Molybdopterin synthase catalytic subunit</fullName>
    </recommendedName>
</protein>
<proteinExistence type="predicted"/>
<sequence>MILLTQEPLEATYLTSKVTRDRNGAIITFLGNTRRLNDDKEVLFLEYEVYEPMALRELEKIKRAAIDKWGDVDIVIAHRFGRLEIEDTSLVVAVGSKHRREGFEVCTFIVDRIKETVPIWKKEVFSDGSIWVGCQSHNPH</sequence>
<dbReference type="AlphaFoldDB" id="A0A381ZJV9"/>